<evidence type="ECO:0000259" key="6">
    <source>
        <dbReference type="PROSITE" id="PS50268"/>
    </source>
</evidence>
<dbReference type="GO" id="GO:0005509">
    <property type="term" value="F:calcium ion binding"/>
    <property type="evidence" value="ECO:0007669"/>
    <property type="project" value="UniProtKB-UniRule"/>
</dbReference>
<dbReference type="EnsemblMetazoa" id="HelroT146254">
    <property type="protein sequence ID" value="HelroP146254"/>
    <property type="gene ID" value="HelroG146254"/>
</dbReference>
<dbReference type="PANTHER" id="PTHR24028">
    <property type="entry name" value="CADHERIN-87A"/>
    <property type="match status" value="1"/>
</dbReference>
<keyword evidence="4" id="KW-0325">Glycoprotein</keyword>
<evidence type="ECO:0000256" key="3">
    <source>
        <dbReference type="ARBA" id="ARBA00022989"/>
    </source>
</evidence>
<feature type="domain" description="Cadherin" evidence="6">
    <location>
        <begin position="1"/>
        <end position="96"/>
    </location>
</feature>
<reference evidence="7 9" key="2">
    <citation type="journal article" date="2013" name="Nature">
        <title>Insights into bilaterian evolution from three spiralian genomes.</title>
        <authorList>
            <person name="Simakov O."/>
            <person name="Marletaz F."/>
            <person name="Cho S.J."/>
            <person name="Edsinger-Gonzales E."/>
            <person name="Havlak P."/>
            <person name="Hellsten U."/>
            <person name="Kuo D.H."/>
            <person name="Larsson T."/>
            <person name="Lv J."/>
            <person name="Arendt D."/>
            <person name="Savage R."/>
            <person name="Osoegawa K."/>
            <person name="de Jong P."/>
            <person name="Grimwood J."/>
            <person name="Chapman J.A."/>
            <person name="Shapiro H."/>
            <person name="Aerts A."/>
            <person name="Otillar R.P."/>
            <person name="Terry A.Y."/>
            <person name="Boore J.L."/>
            <person name="Grigoriev I.V."/>
            <person name="Lindberg D.R."/>
            <person name="Seaver E.C."/>
            <person name="Weisblat D.A."/>
            <person name="Putnam N.H."/>
            <person name="Rokhsar D.S."/>
        </authorList>
    </citation>
    <scope>NUCLEOTIDE SEQUENCE</scope>
</reference>
<keyword evidence="2" id="KW-0812">Transmembrane</keyword>
<dbReference type="GO" id="GO:0007156">
    <property type="term" value="P:homophilic cell adhesion via plasma membrane adhesion molecules"/>
    <property type="evidence" value="ECO:0007669"/>
    <property type="project" value="InterPro"/>
</dbReference>
<dbReference type="EMBL" id="KB097639">
    <property type="protein sequence ID" value="ESN92818.1"/>
    <property type="molecule type" value="Genomic_DNA"/>
</dbReference>
<evidence type="ECO:0000256" key="5">
    <source>
        <dbReference type="PROSITE-ProRule" id="PRU00043"/>
    </source>
</evidence>
<evidence type="ECO:0000313" key="9">
    <source>
        <dbReference type="Proteomes" id="UP000015101"/>
    </source>
</evidence>
<dbReference type="Proteomes" id="UP000015101">
    <property type="component" value="Unassembled WGS sequence"/>
</dbReference>
<dbReference type="KEGG" id="hro:HELRODRAFT_146254"/>
<dbReference type="CDD" id="cd11304">
    <property type="entry name" value="Cadherin_repeat"/>
    <property type="match status" value="1"/>
</dbReference>
<sequence>MTVTDEDGEENGNVACEVEGSSHPSLFKLNEISEKKYQICFSCNDNFEFVHNFDVLDRERQPCYYVIVKCSDNGQPSLYSFATLVLAMKDINDNTP</sequence>
<dbReference type="GeneID" id="20196813"/>
<dbReference type="InterPro" id="IPR050174">
    <property type="entry name" value="Protocadherin/Cadherin-CA"/>
</dbReference>
<dbReference type="InParanoid" id="T1EJR3"/>
<dbReference type="InterPro" id="IPR002126">
    <property type="entry name" value="Cadherin-like_dom"/>
</dbReference>
<keyword evidence="3" id="KW-1133">Transmembrane helix</keyword>
<dbReference type="SUPFAM" id="SSF49313">
    <property type="entry name" value="Cadherin-like"/>
    <property type="match status" value="1"/>
</dbReference>
<organism evidence="8 9">
    <name type="scientific">Helobdella robusta</name>
    <name type="common">Californian leech</name>
    <dbReference type="NCBI Taxonomy" id="6412"/>
    <lineage>
        <taxon>Eukaryota</taxon>
        <taxon>Metazoa</taxon>
        <taxon>Spiralia</taxon>
        <taxon>Lophotrochozoa</taxon>
        <taxon>Annelida</taxon>
        <taxon>Clitellata</taxon>
        <taxon>Hirudinea</taxon>
        <taxon>Rhynchobdellida</taxon>
        <taxon>Glossiphoniidae</taxon>
        <taxon>Helobdella</taxon>
    </lineage>
</organism>
<protein>
    <recommendedName>
        <fullName evidence="6">Cadherin domain-containing protein</fullName>
    </recommendedName>
</protein>
<keyword evidence="5" id="KW-0106">Calcium</keyword>
<evidence type="ECO:0000256" key="1">
    <source>
        <dbReference type="ARBA" id="ARBA00004167"/>
    </source>
</evidence>
<evidence type="ECO:0000313" key="8">
    <source>
        <dbReference type="EnsemblMetazoa" id="HelroP146254"/>
    </source>
</evidence>
<keyword evidence="3" id="KW-0472">Membrane</keyword>
<dbReference type="Gene3D" id="2.60.40.60">
    <property type="entry name" value="Cadherins"/>
    <property type="match status" value="1"/>
</dbReference>
<accession>T1EJR3</accession>
<dbReference type="AlphaFoldDB" id="T1EJR3"/>
<keyword evidence="9" id="KW-1185">Reference proteome</keyword>
<evidence type="ECO:0000313" key="7">
    <source>
        <dbReference type="EMBL" id="ESN92818.1"/>
    </source>
</evidence>
<dbReference type="SMART" id="SM00112">
    <property type="entry name" value="CA"/>
    <property type="match status" value="1"/>
</dbReference>
<dbReference type="InterPro" id="IPR015919">
    <property type="entry name" value="Cadherin-like_sf"/>
</dbReference>
<dbReference type="PROSITE" id="PS50268">
    <property type="entry name" value="CADHERIN_2"/>
    <property type="match status" value="1"/>
</dbReference>
<dbReference type="PANTHER" id="PTHR24028:SF146">
    <property type="entry name" value="CADHERIN 96CB, ISOFORM D-RELATED"/>
    <property type="match status" value="1"/>
</dbReference>
<dbReference type="RefSeq" id="XP_009029116.1">
    <property type="nucleotide sequence ID" value="XM_009030868.1"/>
</dbReference>
<evidence type="ECO:0000256" key="2">
    <source>
        <dbReference type="ARBA" id="ARBA00022692"/>
    </source>
</evidence>
<evidence type="ECO:0000256" key="4">
    <source>
        <dbReference type="ARBA" id="ARBA00023180"/>
    </source>
</evidence>
<reference evidence="8" key="3">
    <citation type="submission" date="2015-06" db="UniProtKB">
        <authorList>
            <consortium name="EnsemblMetazoa"/>
        </authorList>
    </citation>
    <scope>IDENTIFICATION</scope>
</reference>
<gene>
    <name evidence="8" type="primary">20196813</name>
    <name evidence="7" type="ORF">HELRODRAFT_146254</name>
</gene>
<name>T1EJR3_HELRO</name>
<proteinExistence type="predicted"/>
<dbReference type="CTD" id="20196813"/>
<dbReference type="HOGENOM" id="CLU_2365539_0_0_1"/>
<dbReference type="GO" id="GO:0016020">
    <property type="term" value="C:membrane"/>
    <property type="evidence" value="ECO:0007669"/>
    <property type="project" value="UniProtKB-SubCell"/>
</dbReference>
<dbReference type="EMBL" id="AMQM01001887">
    <property type="status" value="NOT_ANNOTATED_CDS"/>
    <property type="molecule type" value="Genomic_DNA"/>
</dbReference>
<reference evidence="9" key="1">
    <citation type="submission" date="2012-12" db="EMBL/GenBank/DDBJ databases">
        <authorList>
            <person name="Hellsten U."/>
            <person name="Grimwood J."/>
            <person name="Chapman J.A."/>
            <person name="Shapiro H."/>
            <person name="Aerts A."/>
            <person name="Otillar R.P."/>
            <person name="Terry A.Y."/>
            <person name="Boore J.L."/>
            <person name="Simakov O."/>
            <person name="Marletaz F."/>
            <person name="Cho S.-J."/>
            <person name="Edsinger-Gonzales E."/>
            <person name="Havlak P."/>
            <person name="Kuo D.-H."/>
            <person name="Larsson T."/>
            <person name="Lv J."/>
            <person name="Arendt D."/>
            <person name="Savage R."/>
            <person name="Osoegawa K."/>
            <person name="de Jong P."/>
            <person name="Lindberg D.R."/>
            <person name="Seaver E.C."/>
            <person name="Weisblat D.A."/>
            <person name="Putnam N.H."/>
            <person name="Grigoriev I.V."/>
            <person name="Rokhsar D.S."/>
        </authorList>
    </citation>
    <scope>NUCLEOTIDE SEQUENCE</scope>
</reference>
<comment type="subcellular location">
    <subcellularLocation>
        <location evidence="1">Membrane</location>
        <topology evidence="1">Single-pass membrane protein</topology>
    </subcellularLocation>
</comment>
<dbReference type="FunFam" id="2.60.40.60:FF:000510">
    <property type="entry name" value="Predicted protein"/>
    <property type="match status" value="1"/>
</dbReference>